<evidence type="ECO:0000256" key="1">
    <source>
        <dbReference type="SAM" id="Phobius"/>
    </source>
</evidence>
<keyword evidence="1" id="KW-0812">Transmembrane</keyword>
<dbReference type="Proteomes" id="UP000035682">
    <property type="component" value="Unplaced"/>
</dbReference>
<keyword evidence="3" id="KW-1185">Reference proteome</keyword>
<reference evidence="4" key="2">
    <citation type="submission" date="2020-12" db="UniProtKB">
        <authorList>
            <consortium name="WormBaseParasite"/>
        </authorList>
    </citation>
    <scope>IDENTIFICATION</scope>
</reference>
<organism evidence="2">
    <name type="scientific">Strongyloides ratti</name>
    <name type="common">Parasitic roundworm</name>
    <dbReference type="NCBI Taxonomy" id="34506"/>
    <lineage>
        <taxon>Eukaryota</taxon>
        <taxon>Metazoa</taxon>
        <taxon>Ecdysozoa</taxon>
        <taxon>Nematoda</taxon>
        <taxon>Chromadorea</taxon>
        <taxon>Rhabditida</taxon>
        <taxon>Tylenchina</taxon>
        <taxon>Panagrolaimomorpha</taxon>
        <taxon>Strongyloidoidea</taxon>
        <taxon>Strongyloididae</taxon>
        <taxon>Strongyloides</taxon>
    </lineage>
</organism>
<sequence length="158" mass="18606">MSGNRLPVNFDLFFSFTILLSFCLIAISTNLIDAQVISDSKINYVPYIKNFNKNSDGGTPYPMKTRPFDSYERFRNGMKMKLSKYSTKNNDKIFRPTIRFQQSKTSRNCFFSPIQCQLNIKKLNDLKDPSFRLFNKRPNLISKQDFENDKKIRFLILN</sequence>
<protein>
    <submittedName>
        <fullName evidence="2 4">Uncharacterized protein</fullName>
    </submittedName>
</protein>
<dbReference type="WBParaSite" id="SRAE_1000154000.1">
    <property type="protein sequence ID" value="SRAE_1000154000.1"/>
    <property type="gene ID" value="WBGene00258147"/>
</dbReference>
<gene>
    <name evidence="2 4 5" type="ORF">SRAE_1000154000</name>
</gene>
<dbReference type="WormBase" id="SRAE_1000154000">
    <property type="protein sequence ID" value="SRP11339"/>
    <property type="gene ID" value="WBGene00258147"/>
</dbReference>
<reference evidence="2 3" key="1">
    <citation type="submission" date="2014-09" db="EMBL/GenBank/DDBJ databases">
        <authorList>
            <person name="Martin A.A."/>
        </authorList>
    </citation>
    <scope>NUCLEOTIDE SEQUENCE</scope>
    <source>
        <strain evidence="3">ED321</strain>
        <strain evidence="2">ED321 Heterogonic</strain>
    </source>
</reference>
<evidence type="ECO:0000313" key="2">
    <source>
        <dbReference type="EMBL" id="CEF63277.1"/>
    </source>
</evidence>
<dbReference type="EMBL" id="LN609528">
    <property type="protein sequence ID" value="CEF63277.1"/>
    <property type="molecule type" value="Genomic_DNA"/>
</dbReference>
<feature type="transmembrane region" description="Helical" evidence="1">
    <location>
        <begin position="12"/>
        <end position="32"/>
    </location>
</feature>
<keyword evidence="1" id="KW-0472">Membrane</keyword>
<name>A0A090L5A8_STRRB</name>
<proteinExistence type="predicted"/>
<dbReference type="CTD" id="36375642"/>
<dbReference type="RefSeq" id="XP_024502479.1">
    <property type="nucleotide sequence ID" value="XM_024648509.1"/>
</dbReference>
<accession>A0A090L5A8</accession>
<evidence type="ECO:0000313" key="5">
    <source>
        <dbReference type="WormBase" id="SRAE_1000154000"/>
    </source>
</evidence>
<dbReference type="AlphaFoldDB" id="A0A090L5A8"/>
<dbReference type="GeneID" id="36375642"/>
<evidence type="ECO:0000313" key="4">
    <source>
        <dbReference type="WBParaSite" id="SRAE_1000154000.1"/>
    </source>
</evidence>
<keyword evidence="1" id="KW-1133">Transmembrane helix</keyword>
<evidence type="ECO:0000313" key="3">
    <source>
        <dbReference type="Proteomes" id="UP000035682"/>
    </source>
</evidence>